<evidence type="ECO:0000256" key="1">
    <source>
        <dbReference type="ARBA" id="ARBA00000085"/>
    </source>
</evidence>
<evidence type="ECO:0000256" key="6">
    <source>
        <dbReference type="ARBA" id="ARBA00022741"/>
    </source>
</evidence>
<organism evidence="14 15">
    <name type="scientific">Streptomyces bingchenggensis (strain BCW-1)</name>
    <dbReference type="NCBI Taxonomy" id="749414"/>
    <lineage>
        <taxon>Bacteria</taxon>
        <taxon>Bacillati</taxon>
        <taxon>Actinomycetota</taxon>
        <taxon>Actinomycetes</taxon>
        <taxon>Kitasatosporales</taxon>
        <taxon>Streptomycetaceae</taxon>
        <taxon>Streptomyces</taxon>
    </lineage>
</organism>
<evidence type="ECO:0000256" key="9">
    <source>
        <dbReference type="ARBA" id="ARBA00023012"/>
    </source>
</evidence>
<dbReference type="Proteomes" id="UP000000377">
    <property type="component" value="Chromosome"/>
</dbReference>
<dbReference type="InterPro" id="IPR001932">
    <property type="entry name" value="PPM-type_phosphatase-like_dom"/>
</dbReference>
<dbReference type="CDD" id="cd17574">
    <property type="entry name" value="REC_OmpR"/>
    <property type="match status" value="1"/>
</dbReference>
<dbReference type="InterPro" id="IPR004358">
    <property type="entry name" value="Sig_transdc_His_kin-like_C"/>
</dbReference>
<dbReference type="PROSITE" id="PS50110">
    <property type="entry name" value="RESPONSE_REGULATORY"/>
    <property type="match status" value="1"/>
</dbReference>
<dbReference type="Pfam" id="PF02518">
    <property type="entry name" value="HATPase_c"/>
    <property type="match status" value="1"/>
</dbReference>
<evidence type="ECO:0000256" key="7">
    <source>
        <dbReference type="ARBA" id="ARBA00022777"/>
    </source>
</evidence>
<evidence type="ECO:0000256" key="5">
    <source>
        <dbReference type="ARBA" id="ARBA00022679"/>
    </source>
</evidence>
<dbReference type="SUPFAM" id="SSF47384">
    <property type="entry name" value="Homodimeric domain of signal transducing histidine kinase"/>
    <property type="match status" value="1"/>
</dbReference>
<evidence type="ECO:0000256" key="4">
    <source>
        <dbReference type="ARBA" id="ARBA00022553"/>
    </source>
</evidence>
<keyword evidence="15" id="KW-1185">Reference proteome</keyword>
<dbReference type="FunFam" id="3.30.565.10:FF:000037">
    <property type="entry name" value="Hybrid sensor histidine kinase/response regulator"/>
    <property type="match status" value="1"/>
</dbReference>
<feature type="compositionally biased region" description="Low complexity" evidence="11">
    <location>
        <begin position="620"/>
        <end position="629"/>
    </location>
</feature>
<evidence type="ECO:0000259" key="13">
    <source>
        <dbReference type="PROSITE" id="PS50110"/>
    </source>
</evidence>
<dbReference type="CDD" id="cd16922">
    <property type="entry name" value="HATPase_EvgS-ArcB-TorS-like"/>
    <property type="match status" value="1"/>
</dbReference>
<keyword evidence="8" id="KW-0067">ATP-binding</keyword>
<dbReference type="GO" id="GO:0005886">
    <property type="term" value="C:plasma membrane"/>
    <property type="evidence" value="ECO:0007669"/>
    <property type="project" value="UniProtKB-SubCell"/>
</dbReference>
<dbReference type="InterPro" id="IPR029016">
    <property type="entry name" value="GAF-like_dom_sf"/>
</dbReference>
<dbReference type="Pfam" id="PF07228">
    <property type="entry name" value="SpoIIE"/>
    <property type="match status" value="1"/>
</dbReference>
<evidence type="ECO:0000313" key="14">
    <source>
        <dbReference type="EMBL" id="ADI12165.1"/>
    </source>
</evidence>
<dbReference type="CDD" id="cd00082">
    <property type="entry name" value="HisKA"/>
    <property type="match status" value="1"/>
</dbReference>
<dbReference type="Gene3D" id="3.30.450.40">
    <property type="match status" value="1"/>
</dbReference>
<dbReference type="SUPFAM" id="SSF52172">
    <property type="entry name" value="CheY-like"/>
    <property type="match status" value="1"/>
</dbReference>
<feature type="modified residue" description="4-aspartylphosphate" evidence="10">
    <location>
        <position position="696"/>
    </location>
</feature>
<feature type="domain" description="Histidine kinase" evidence="12">
    <location>
        <begin position="350"/>
        <end position="565"/>
    </location>
</feature>
<dbReference type="Gene3D" id="3.40.50.2300">
    <property type="match status" value="1"/>
</dbReference>
<dbReference type="Gene3D" id="3.30.565.10">
    <property type="entry name" value="Histidine kinase-like ATPase, C-terminal domain"/>
    <property type="match status" value="1"/>
</dbReference>
<dbReference type="STRING" id="749414.SBI_09047"/>
<dbReference type="SUPFAM" id="SSF55781">
    <property type="entry name" value="GAF domain-like"/>
    <property type="match status" value="2"/>
</dbReference>
<evidence type="ECO:0000259" key="12">
    <source>
        <dbReference type="PROSITE" id="PS50109"/>
    </source>
</evidence>
<dbReference type="Pfam" id="PF01590">
    <property type="entry name" value="GAF"/>
    <property type="match status" value="1"/>
</dbReference>
<dbReference type="Gene3D" id="1.10.287.130">
    <property type="match status" value="1"/>
</dbReference>
<dbReference type="InterPro" id="IPR003594">
    <property type="entry name" value="HATPase_dom"/>
</dbReference>
<comment type="subcellular location">
    <subcellularLocation>
        <location evidence="2">Cell membrane</location>
    </subcellularLocation>
</comment>
<dbReference type="eggNOG" id="COG2208">
    <property type="taxonomic scope" value="Bacteria"/>
</dbReference>
<evidence type="ECO:0000313" key="15">
    <source>
        <dbReference type="Proteomes" id="UP000000377"/>
    </source>
</evidence>
<dbReference type="InterPro" id="IPR001789">
    <property type="entry name" value="Sig_transdc_resp-reg_receiver"/>
</dbReference>
<dbReference type="EC" id="2.7.13.3" evidence="3"/>
<dbReference type="SUPFAM" id="SSF55874">
    <property type="entry name" value="ATPase domain of HSP90 chaperone/DNA topoisomerase II/histidine kinase"/>
    <property type="match status" value="1"/>
</dbReference>
<dbReference type="InterPro" id="IPR011006">
    <property type="entry name" value="CheY-like_superfamily"/>
</dbReference>
<dbReference type="Pfam" id="PF00072">
    <property type="entry name" value="Response_reg"/>
    <property type="match status" value="1"/>
</dbReference>
<dbReference type="GO" id="GO:0005524">
    <property type="term" value="F:ATP binding"/>
    <property type="evidence" value="ECO:0007669"/>
    <property type="project" value="UniProtKB-KW"/>
</dbReference>
<keyword evidence="7 14" id="KW-0418">Kinase</keyword>
<dbReference type="PATRIC" id="fig|749414.3.peg.9322"/>
<dbReference type="RefSeq" id="WP_014181612.1">
    <property type="nucleotide sequence ID" value="NC_016582.1"/>
</dbReference>
<keyword evidence="4 10" id="KW-0597">Phosphoprotein</keyword>
<dbReference type="AlphaFoldDB" id="D7C1W4"/>
<dbReference type="SMART" id="SM00448">
    <property type="entry name" value="REC"/>
    <property type="match status" value="1"/>
</dbReference>
<dbReference type="PROSITE" id="PS50109">
    <property type="entry name" value="HIS_KIN"/>
    <property type="match status" value="1"/>
</dbReference>
<dbReference type="SMART" id="SM00388">
    <property type="entry name" value="HisKA"/>
    <property type="match status" value="1"/>
</dbReference>
<keyword evidence="5" id="KW-0808">Transferase</keyword>
<evidence type="ECO:0000256" key="2">
    <source>
        <dbReference type="ARBA" id="ARBA00004236"/>
    </source>
</evidence>
<accession>D7C1W4</accession>
<evidence type="ECO:0000256" key="10">
    <source>
        <dbReference type="PROSITE-ProRule" id="PRU00169"/>
    </source>
</evidence>
<dbReference type="InterPro" id="IPR036097">
    <property type="entry name" value="HisK_dim/P_sf"/>
</dbReference>
<dbReference type="PRINTS" id="PR00344">
    <property type="entry name" value="BCTRLSENSOR"/>
</dbReference>
<dbReference type="eggNOG" id="COG2203">
    <property type="taxonomic scope" value="Bacteria"/>
</dbReference>
<evidence type="ECO:0000256" key="11">
    <source>
        <dbReference type="SAM" id="MobiDB-lite"/>
    </source>
</evidence>
<keyword evidence="6" id="KW-0547">Nucleotide-binding</keyword>
<dbReference type="SMART" id="SM00331">
    <property type="entry name" value="PP2C_SIG"/>
    <property type="match status" value="1"/>
</dbReference>
<dbReference type="SMART" id="SM00387">
    <property type="entry name" value="HATPase_c"/>
    <property type="match status" value="1"/>
</dbReference>
<dbReference type="PANTHER" id="PTHR43547:SF2">
    <property type="entry name" value="HYBRID SIGNAL TRANSDUCTION HISTIDINE KINASE C"/>
    <property type="match status" value="1"/>
</dbReference>
<dbReference type="Gene3D" id="3.30.450.20">
    <property type="entry name" value="PAS domain"/>
    <property type="match status" value="1"/>
</dbReference>
<feature type="region of interest" description="Disordered" evidence="11">
    <location>
        <begin position="620"/>
        <end position="644"/>
    </location>
</feature>
<evidence type="ECO:0000256" key="3">
    <source>
        <dbReference type="ARBA" id="ARBA00012438"/>
    </source>
</evidence>
<dbReference type="InterPro" id="IPR005467">
    <property type="entry name" value="His_kinase_dom"/>
</dbReference>
<sequence>MNGPERQHSTVEELFAAGGSLGSLMSGIDWAATPLGRTDTWPARLTEALRITLGSEQPMALFWGPELRMLYNASYAALIGSKHPGALGEPCGEVFPENWETTTGPLFRAVLDSRKPIMVTDMGFTLIRRGFLEQSYYDVSFQPITQPDGTVGGVLHVVIETTARVLNERRLRLLAALGSRTAGLLTPQDVARTVAEVLDGHREDVPFTAVYLAPGPGRLRLAAATAVAADATGPAEDLRLEEPAEEGGLAARLAAVVEGAAPAWLPGSLLGWRGQKALAHPLLRSDEVAGVLVMGVNPKLPVNASYQDFYDVLARGVSAALAAAHTQQEQRLRAEALAELDRAKTTFFSNVSHEFRTPLTLLLGPVQQALSVEDRPERRRQLELAERSALRLLKLVNTLLDVSRAEAGRLRGHFEPVDLSRVTAELAAVFRSAFDLAGLSLRVECPPLPGPVHVDREMWEKIVLNLLSNALKFTFAGGVTVRLAAAGDRARLTVADTGTGVPPEELPYLFDRFHQVRGARSRSHEGSGIGLALVKDLVELHAGTVSVSSRPGEGSTFTVEVPFGTAHLAAGTTGAPLGHDGTARQERTAAYAGEALHWLRSDADLAADISADTGAAPATATAATATATATEERTPVASPEGDGARRPLLLVADDNADVRDYLKELLGPDHEVLLVGDGRAALDTALSHPVDLVLTDVMMPRLDGFALVRALRADPRTTRLPIILLTARAGEEATVQGLRAGADDYLAKPFSARQLLARVRANLELSRLREQVLTASRRHAAALTSLAQASMLFSDSLDPPQVLETAKEVLIPALADEIRIRFTDPRADQSVFVAGKRTVGPMELEHGLAESLGAESPGPPPPDTVLSMPLVAHGRTLGALAIARRGPAYHEGDRNHLESLAGRLALAYDNAARFRNERRLALTLQRALLPQHLPQVPGLRTASYYRASTTGTEIGGDWYDVIALPGGVMGLAIGDVMGHDVDAATVMGRLRPALRGFALDRAAPGTLLAKLDAYLRSLDVEHFATCLYAVYEPRTRRLRWASGGHPPPLMVAGEATDFLQTRPGAPLGLVQGAPETHATRLPAGAGLLLYTDGLVENSRLSVDAGLAALRATCAGLSESERLDPQRIIDRSMGLLHTPGRVDDDTALLAASAGP</sequence>
<dbReference type="eggNOG" id="COG2205">
    <property type="taxonomic scope" value="Bacteria"/>
</dbReference>
<dbReference type="eggNOG" id="COG0745">
    <property type="taxonomic scope" value="Bacteria"/>
</dbReference>
<dbReference type="InterPro" id="IPR003018">
    <property type="entry name" value="GAF"/>
</dbReference>
<dbReference type="Pfam" id="PF00512">
    <property type="entry name" value="HisKA"/>
    <property type="match status" value="1"/>
</dbReference>
<dbReference type="EMBL" id="CP002047">
    <property type="protein sequence ID" value="ADI12165.1"/>
    <property type="molecule type" value="Genomic_DNA"/>
</dbReference>
<dbReference type="KEGG" id="sbh:SBI_09047"/>
<dbReference type="HOGENOM" id="CLU_000445_82_3_11"/>
<dbReference type="InterPro" id="IPR036457">
    <property type="entry name" value="PPM-type-like_dom_sf"/>
</dbReference>
<gene>
    <name evidence="14" type="ordered locus">SBI_09047</name>
</gene>
<dbReference type="FunFam" id="1.10.287.130:FF:000045">
    <property type="entry name" value="Two-component system sensor histidine kinase/response regulator"/>
    <property type="match status" value="1"/>
</dbReference>
<proteinExistence type="predicted"/>
<name>D7C1W4_STRBB</name>
<feature type="domain" description="Response regulatory" evidence="13">
    <location>
        <begin position="648"/>
        <end position="763"/>
    </location>
</feature>
<dbReference type="InterPro" id="IPR036890">
    <property type="entry name" value="HATPase_C_sf"/>
</dbReference>
<dbReference type="PANTHER" id="PTHR43547">
    <property type="entry name" value="TWO-COMPONENT HISTIDINE KINASE"/>
    <property type="match status" value="1"/>
</dbReference>
<evidence type="ECO:0000256" key="8">
    <source>
        <dbReference type="ARBA" id="ARBA00022840"/>
    </source>
</evidence>
<keyword evidence="9" id="KW-0902">Two-component regulatory system</keyword>
<protein>
    <recommendedName>
        <fullName evidence="3">histidine kinase</fullName>
        <ecNumber evidence="3">2.7.13.3</ecNumber>
    </recommendedName>
</protein>
<dbReference type="GO" id="GO:0000155">
    <property type="term" value="F:phosphorelay sensor kinase activity"/>
    <property type="evidence" value="ECO:0007669"/>
    <property type="project" value="InterPro"/>
</dbReference>
<dbReference type="SUPFAM" id="SSF81606">
    <property type="entry name" value="PP2C-like"/>
    <property type="match status" value="1"/>
</dbReference>
<dbReference type="InterPro" id="IPR003661">
    <property type="entry name" value="HisK_dim/P_dom"/>
</dbReference>
<reference evidence="14 15" key="1">
    <citation type="journal article" date="2010" name="J. Bacteriol.">
        <title>Genome sequence of the milbemycin-producing bacterium Streptomyces bingchenggensis.</title>
        <authorList>
            <person name="Wang X.J."/>
            <person name="Yan Y.J."/>
            <person name="Zhang B."/>
            <person name="An J."/>
            <person name="Wang J.J."/>
            <person name="Tian J."/>
            <person name="Jiang L."/>
            <person name="Chen Y.H."/>
            <person name="Huang S.X."/>
            <person name="Yin M."/>
            <person name="Zhang J."/>
            <person name="Gao A.L."/>
            <person name="Liu C.X."/>
            <person name="Zhu Z.X."/>
            <person name="Xiang W.S."/>
        </authorList>
    </citation>
    <scope>NUCLEOTIDE SEQUENCE [LARGE SCALE GENOMIC DNA]</scope>
    <source>
        <strain evidence="14 15">BCW-1</strain>
    </source>
</reference>
<dbReference type="Gene3D" id="3.60.40.10">
    <property type="entry name" value="PPM-type phosphatase domain"/>
    <property type="match status" value="1"/>
</dbReference>
<comment type="catalytic activity">
    <reaction evidence="1">
        <text>ATP + protein L-histidine = ADP + protein N-phospho-L-histidine.</text>
        <dbReference type="EC" id="2.7.13.3"/>
    </reaction>
</comment>